<evidence type="ECO:0000313" key="1">
    <source>
        <dbReference type="EMBL" id="PKU66182.1"/>
    </source>
</evidence>
<reference evidence="1 2" key="1">
    <citation type="journal article" date="2016" name="Sci. Rep.">
        <title>The Dendrobium catenatum Lindl. genome sequence provides insights into polysaccharide synthase, floral development and adaptive evolution.</title>
        <authorList>
            <person name="Zhang G.Q."/>
            <person name="Xu Q."/>
            <person name="Bian C."/>
            <person name="Tsai W.C."/>
            <person name="Yeh C.M."/>
            <person name="Liu K.W."/>
            <person name="Yoshida K."/>
            <person name="Zhang L.S."/>
            <person name="Chang S.B."/>
            <person name="Chen F."/>
            <person name="Shi Y."/>
            <person name="Su Y.Y."/>
            <person name="Zhang Y.Q."/>
            <person name="Chen L.J."/>
            <person name="Yin Y."/>
            <person name="Lin M."/>
            <person name="Huang H."/>
            <person name="Deng H."/>
            <person name="Wang Z.W."/>
            <person name="Zhu S.L."/>
            <person name="Zhao X."/>
            <person name="Deng C."/>
            <person name="Niu S.C."/>
            <person name="Huang J."/>
            <person name="Wang M."/>
            <person name="Liu G.H."/>
            <person name="Yang H.J."/>
            <person name="Xiao X.J."/>
            <person name="Hsiao Y.Y."/>
            <person name="Wu W.L."/>
            <person name="Chen Y.Y."/>
            <person name="Mitsuda N."/>
            <person name="Ohme-Takagi M."/>
            <person name="Luo Y.B."/>
            <person name="Van de Peer Y."/>
            <person name="Liu Z.J."/>
        </authorList>
    </citation>
    <scope>NUCLEOTIDE SEQUENCE [LARGE SCALE GENOMIC DNA]</scope>
    <source>
        <tissue evidence="1">The whole plant</tissue>
    </source>
</reference>
<sequence length="50" mass="5851">MEKDGYKETKPTIWSLIGAELRQFWSFDIFCSGKWGFGLEMENSIFQGKI</sequence>
<evidence type="ECO:0000313" key="2">
    <source>
        <dbReference type="Proteomes" id="UP000233837"/>
    </source>
</evidence>
<name>A0A2I0VRZ7_9ASPA</name>
<dbReference type="EMBL" id="KZ503291">
    <property type="protein sequence ID" value="PKU66182.1"/>
    <property type="molecule type" value="Genomic_DNA"/>
</dbReference>
<gene>
    <name evidence="1" type="ORF">MA16_Dca009556</name>
</gene>
<reference evidence="1 2" key="2">
    <citation type="journal article" date="2017" name="Nature">
        <title>The Apostasia genome and the evolution of orchids.</title>
        <authorList>
            <person name="Zhang G.Q."/>
            <person name="Liu K.W."/>
            <person name="Li Z."/>
            <person name="Lohaus R."/>
            <person name="Hsiao Y.Y."/>
            <person name="Niu S.C."/>
            <person name="Wang J.Y."/>
            <person name="Lin Y.C."/>
            <person name="Xu Q."/>
            <person name="Chen L.J."/>
            <person name="Yoshida K."/>
            <person name="Fujiwara S."/>
            <person name="Wang Z.W."/>
            <person name="Zhang Y.Q."/>
            <person name="Mitsuda N."/>
            <person name="Wang M."/>
            <person name="Liu G.H."/>
            <person name="Pecoraro L."/>
            <person name="Huang H.X."/>
            <person name="Xiao X.J."/>
            <person name="Lin M."/>
            <person name="Wu X.Y."/>
            <person name="Wu W.L."/>
            <person name="Chen Y.Y."/>
            <person name="Chang S.B."/>
            <person name="Sakamoto S."/>
            <person name="Ohme-Takagi M."/>
            <person name="Yagi M."/>
            <person name="Zeng S.J."/>
            <person name="Shen C.Y."/>
            <person name="Yeh C.M."/>
            <person name="Luo Y.B."/>
            <person name="Tsai W.C."/>
            <person name="Van de Peer Y."/>
            <person name="Liu Z.J."/>
        </authorList>
    </citation>
    <scope>NUCLEOTIDE SEQUENCE [LARGE SCALE GENOMIC DNA]</scope>
    <source>
        <tissue evidence="1">The whole plant</tissue>
    </source>
</reference>
<protein>
    <submittedName>
        <fullName evidence="1">Uncharacterized protein</fullName>
    </submittedName>
</protein>
<dbReference type="AlphaFoldDB" id="A0A2I0VRZ7"/>
<accession>A0A2I0VRZ7</accession>
<keyword evidence="2" id="KW-1185">Reference proteome</keyword>
<organism evidence="1 2">
    <name type="scientific">Dendrobium catenatum</name>
    <dbReference type="NCBI Taxonomy" id="906689"/>
    <lineage>
        <taxon>Eukaryota</taxon>
        <taxon>Viridiplantae</taxon>
        <taxon>Streptophyta</taxon>
        <taxon>Embryophyta</taxon>
        <taxon>Tracheophyta</taxon>
        <taxon>Spermatophyta</taxon>
        <taxon>Magnoliopsida</taxon>
        <taxon>Liliopsida</taxon>
        <taxon>Asparagales</taxon>
        <taxon>Orchidaceae</taxon>
        <taxon>Epidendroideae</taxon>
        <taxon>Malaxideae</taxon>
        <taxon>Dendrobiinae</taxon>
        <taxon>Dendrobium</taxon>
    </lineage>
</organism>
<proteinExistence type="predicted"/>
<dbReference type="Proteomes" id="UP000233837">
    <property type="component" value="Unassembled WGS sequence"/>
</dbReference>